<dbReference type="Proteomes" id="UP000177082">
    <property type="component" value="Unassembled WGS sequence"/>
</dbReference>
<dbReference type="SUPFAM" id="SSF51735">
    <property type="entry name" value="NAD(P)-binding Rossmann-fold domains"/>
    <property type="match status" value="1"/>
</dbReference>
<proteinExistence type="inferred from homology"/>
<evidence type="ECO:0000256" key="3">
    <source>
        <dbReference type="RuleBase" id="RU000363"/>
    </source>
</evidence>
<organism evidence="4 5">
    <name type="scientific">Candidatus Woesebacteria bacterium RIFCSPLOWO2_01_FULL_39_21</name>
    <dbReference type="NCBI Taxonomy" id="1802519"/>
    <lineage>
        <taxon>Bacteria</taxon>
        <taxon>Candidatus Woeseibacteriota</taxon>
    </lineage>
</organism>
<evidence type="ECO:0008006" key="6">
    <source>
        <dbReference type="Google" id="ProtNLM"/>
    </source>
</evidence>
<dbReference type="AlphaFoldDB" id="A0A1F8BJT7"/>
<dbReference type="Gene3D" id="3.40.50.720">
    <property type="entry name" value="NAD(P)-binding Rossmann-like Domain"/>
    <property type="match status" value="1"/>
</dbReference>
<dbReference type="PROSITE" id="PS00061">
    <property type="entry name" value="ADH_SHORT"/>
    <property type="match status" value="1"/>
</dbReference>
<evidence type="ECO:0000256" key="2">
    <source>
        <dbReference type="ARBA" id="ARBA00023002"/>
    </source>
</evidence>
<evidence type="ECO:0000313" key="4">
    <source>
        <dbReference type="EMBL" id="OGM63558.1"/>
    </source>
</evidence>
<comment type="caution">
    <text evidence="4">The sequence shown here is derived from an EMBL/GenBank/DDBJ whole genome shotgun (WGS) entry which is preliminary data.</text>
</comment>
<name>A0A1F8BJT7_9BACT</name>
<dbReference type="InterPro" id="IPR020904">
    <property type="entry name" value="Sc_DH/Rdtase_CS"/>
</dbReference>
<dbReference type="PANTHER" id="PTHR44196">
    <property type="entry name" value="DEHYDROGENASE/REDUCTASE SDR FAMILY MEMBER 7B"/>
    <property type="match status" value="1"/>
</dbReference>
<dbReference type="EMBL" id="MGHF01000014">
    <property type="protein sequence ID" value="OGM63558.1"/>
    <property type="molecule type" value="Genomic_DNA"/>
</dbReference>
<keyword evidence="2" id="KW-0560">Oxidoreductase</keyword>
<dbReference type="CDD" id="cd05233">
    <property type="entry name" value="SDR_c"/>
    <property type="match status" value="1"/>
</dbReference>
<evidence type="ECO:0000256" key="1">
    <source>
        <dbReference type="ARBA" id="ARBA00006484"/>
    </source>
</evidence>
<reference evidence="4 5" key="1">
    <citation type="journal article" date="2016" name="Nat. Commun.">
        <title>Thousands of microbial genomes shed light on interconnected biogeochemical processes in an aquifer system.</title>
        <authorList>
            <person name="Anantharaman K."/>
            <person name="Brown C.T."/>
            <person name="Hug L.A."/>
            <person name="Sharon I."/>
            <person name="Castelle C.J."/>
            <person name="Probst A.J."/>
            <person name="Thomas B.C."/>
            <person name="Singh A."/>
            <person name="Wilkins M.J."/>
            <person name="Karaoz U."/>
            <person name="Brodie E.L."/>
            <person name="Williams K.H."/>
            <person name="Hubbard S.S."/>
            <person name="Banfield J.F."/>
        </authorList>
    </citation>
    <scope>NUCLEOTIDE SEQUENCE [LARGE SCALE GENOMIC DNA]</scope>
</reference>
<dbReference type="Pfam" id="PF00106">
    <property type="entry name" value="adh_short"/>
    <property type="match status" value="1"/>
</dbReference>
<dbReference type="PANTHER" id="PTHR44196:SF1">
    <property type="entry name" value="DEHYDROGENASE_REDUCTASE SDR FAMILY MEMBER 7B"/>
    <property type="match status" value="1"/>
</dbReference>
<sequence>MNLKDKVVVIAGATGGIGREITRAFAKEKVKLVLVARRKVVLDSLKLEAEKLDSKVNVFECDLTDQPSVERFVFDLKKGHKQVDILVNAAGIGVYKSLPEIKFDEWQRSLSVNVTAPFLLIQKLLPLLKKSTKAYVLSTGSGMGRVAMAKRSAYCTSKFALRGLMLSLAKEYKKTNVQFCHLTLGSVLTAFGPLSLEDKLASQKKGKKYLDPAWLAHTIVAKVKNDTMEDEVTIYPSQYFGESKKGKTA</sequence>
<dbReference type="InterPro" id="IPR002347">
    <property type="entry name" value="SDR_fam"/>
</dbReference>
<dbReference type="PRINTS" id="PR00081">
    <property type="entry name" value="GDHRDH"/>
</dbReference>
<dbReference type="STRING" id="1802519.A2961_01160"/>
<protein>
    <recommendedName>
        <fullName evidence="6">Short-chain dehydrogenase</fullName>
    </recommendedName>
</protein>
<dbReference type="InterPro" id="IPR036291">
    <property type="entry name" value="NAD(P)-bd_dom_sf"/>
</dbReference>
<gene>
    <name evidence="4" type="ORF">A2961_01160</name>
</gene>
<evidence type="ECO:0000313" key="5">
    <source>
        <dbReference type="Proteomes" id="UP000177082"/>
    </source>
</evidence>
<comment type="similarity">
    <text evidence="1 3">Belongs to the short-chain dehydrogenases/reductases (SDR) family.</text>
</comment>
<dbReference type="PRINTS" id="PR00080">
    <property type="entry name" value="SDRFAMILY"/>
</dbReference>
<accession>A0A1F8BJT7</accession>
<dbReference type="GO" id="GO:0016491">
    <property type="term" value="F:oxidoreductase activity"/>
    <property type="evidence" value="ECO:0007669"/>
    <property type="project" value="UniProtKB-KW"/>
</dbReference>
<dbReference type="GO" id="GO:0016020">
    <property type="term" value="C:membrane"/>
    <property type="evidence" value="ECO:0007669"/>
    <property type="project" value="TreeGrafter"/>
</dbReference>